<organism evidence="2 3">
    <name type="scientific">Longimicrobium terrae</name>
    <dbReference type="NCBI Taxonomy" id="1639882"/>
    <lineage>
        <taxon>Bacteria</taxon>
        <taxon>Pseudomonadati</taxon>
        <taxon>Gemmatimonadota</taxon>
        <taxon>Longimicrobiia</taxon>
        <taxon>Longimicrobiales</taxon>
        <taxon>Longimicrobiaceae</taxon>
        <taxon>Longimicrobium</taxon>
    </lineage>
</organism>
<proteinExistence type="predicted"/>
<sequence length="135" mass="14590">MRTHTAPAPDARRGGFTLLEVMVALVILGFVIMGAQATITDRMVRRVGFQEARLRASQLALDRIHLIQADPAYATLAARYSGTESTIANAPRYTRTTLFRTSALTGGNSYLTVTVTVSSPRLPRAVSRTITVASP</sequence>
<dbReference type="EMBL" id="JACHIA010000011">
    <property type="protein sequence ID" value="MBB6071952.1"/>
    <property type="molecule type" value="Genomic_DNA"/>
</dbReference>
<evidence type="ECO:0000313" key="3">
    <source>
        <dbReference type="Proteomes" id="UP000582837"/>
    </source>
</evidence>
<feature type="transmembrane region" description="Helical" evidence="1">
    <location>
        <begin position="15"/>
        <end position="35"/>
    </location>
</feature>
<keyword evidence="1" id="KW-0812">Transmembrane</keyword>
<dbReference type="NCBIfam" id="TIGR02532">
    <property type="entry name" value="IV_pilin_GFxxxE"/>
    <property type="match status" value="1"/>
</dbReference>
<dbReference type="Pfam" id="PF07963">
    <property type="entry name" value="N_methyl"/>
    <property type="match status" value="1"/>
</dbReference>
<keyword evidence="1" id="KW-0472">Membrane</keyword>
<dbReference type="InterPro" id="IPR012902">
    <property type="entry name" value="N_methyl_site"/>
</dbReference>
<accession>A0A841H1T9</accession>
<dbReference type="AlphaFoldDB" id="A0A841H1T9"/>
<dbReference type="PROSITE" id="PS00409">
    <property type="entry name" value="PROKAR_NTER_METHYL"/>
    <property type="match status" value="1"/>
</dbReference>
<reference evidence="2 3" key="1">
    <citation type="submission" date="2020-08" db="EMBL/GenBank/DDBJ databases">
        <title>Genomic Encyclopedia of Type Strains, Phase IV (KMG-IV): sequencing the most valuable type-strain genomes for metagenomic binning, comparative biology and taxonomic classification.</title>
        <authorList>
            <person name="Goeker M."/>
        </authorList>
    </citation>
    <scope>NUCLEOTIDE SEQUENCE [LARGE SCALE GENOMIC DNA]</scope>
    <source>
        <strain evidence="2 3">DSM 29007</strain>
    </source>
</reference>
<dbReference type="RefSeq" id="WP_170035398.1">
    <property type="nucleotide sequence ID" value="NZ_JABDTL010000001.1"/>
</dbReference>
<protein>
    <submittedName>
        <fullName evidence="2">Prepilin-type N-terminal cleavage/methylation domain-containing protein</fullName>
    </submittedName>
</protein>
<comment type="caution">
    <text evidence="2">The sequence shown here is derived from an EMBL/GenBank/DDBJ whole genome shotgun (WGS) entry which is preliminary data.</text>
</comment>
<name>A0A841H1T9_9BACT</name>
<evidence type="ECO:0000256" key="1">
    <source>
        <dbReference type="SAM" id="Phobius"/>
    </source>
</evidence>
<keyword evidence="3" id="KW-1185">Reference proteome</keyword>
<gene>
    <name evidence="2" type="ORF">HNQ61_003612</name>
</gene>
<dbReference type="Proteomes" id="UP000582837">
    <property type="component" value="Unassembled WGS sequence"/>
</dbReference>
<keyword evidence="1" id="KW-1133">Transmembrane helix</keyword>
<evidence type="ECO:0000313" key="2">
    <source>
        <dbReference type="EMBL" id="MBB6071952.1"/>
    </source>
</evidence>